<gene>
    <name evidence="1" type="ORF">QAD02_017563</name>
</gene>
<accession>A0ACC2PE70</accession>
<evidence type="ECO:0000313" key="1">
    <source>
        <dbReference type="EMBL" id="KAJ8681771.1"/>
    </source>
</evidence>
<sequence length="176" mass="20083">MHNYDDEGIRKVAPERVLDLQIATAQIPVSAAYHFYFMRPKIHERDVKISVPAIVAFGVLFLTAWMFAIWSRLLGFREPNWSVLNIATAQMGGSIQILGRIRLSKAISQMSMYIATFIVVTFGTDYMLQLYIVSFHEMPVIRTLKDLAHADVNLSMSILDWHIFKHLGKDAIVQSI</sequence>
<organism evidence="1 2">
    <name type="scientific">Eretmocerus hayati</name>
    <dbReference type="NCBI Taxonomy" id="131215"/>
    <lineage>
        <taxon>Eukaryota</taxon>
        <taxon>Metazoa</taxon>
        <taxon>Ecdysozoa</taxon>
        <taxon>Arthropoda</taxon>
        <taxon>Hexapoda</taxon>
        <taxon>Insecta</taxon>
        <taxon>Pterygota</taxon>
        <taxon>Neoptera</taxon>
        <taxon>Endopterygota</taxon>
        <taxon>Hymenoptera</taxon>
        <taxon>Apocrita</taxon>
        <taxon>Proctotrupomorpha</taxon>
        <taxon>Chalcidoidea</taxon>
        <taxon>Aphelinidae</taxon>
        <taxon>Aphelininae</taxon>
        <taxon>Eretmocerus</taxon>
    </lineage>
</organism>
<name>A0ACC2PE70_9HYME</name>
<comment type="caution">
    <text evidence="1">The sequence shown here is derived from an EMBL/GenBank/DDBJ whole genome shotgun (WGS) entry which is preliminary data.</text>
</comment>
<reference evidence="1" key="1">
    <citation type="submission" date="2023-04" db="EMBL/GenBank/DDBJ databases">
        <title>A chromosome-level genome assembly of the parasitoid wasp Eretmocerus hayati.</title>
        <authorList>
            <person name="Zhong Y."/>
            <person name="Liu S."/>
            <person name="Liu Y."/>
        </authorList>
    </citation>
    <scope>NUCLEOTIDE SEQUENCE</scope>
    <source>
        <strain evidence="1">ZJU_SS_LIU_2023</strain>
    </source>
</reference>
<keyword evidence="2" id="KW-1185">Reference proteome</keyword>
<dbReference type="Proteomes" id="UP001239111">
    <property type="component" value="Chromosome 1"/>
</dbReference>
<evidence type="ECO:0000313" key="2">
    <source>
        <dbReference type="Proteomes" id="UP001239111"/>
    </source>
</evidence>
<dbReference type="EMBL" id="CM056741">
    <property type="protein sequence ID" value="KAJ8681771.1"/>
    <property type="molecule type" value="Genomic_DNA"/>
</dbReference>
<proteinExistence type="predicted"/>
<protein>
    <submittedName>
        <fullName evidence="1">Uncharacterized protein</fullName>
    </submittedName>
</protein>